<evidence type="ECO:0000259" key="1">
    <source>
        <dbReference type="PROSITE" id="PS50878"/>
    </source>
</evidence>
<evidence type="ECO:0000313" key="2">
    <source>
        <dbReference type="EMBL" id="CAD1837579.1"/>
    </source>
</evidence>
<dbReference type="PANTHER" id="PTHR24559:SF444">
    <property type="entry name" value="REVERSE TRANSCRIPTASE DOMAIN-CONTAINING PROTEIN"/>
    <property type="match status" value="1"/>
</dbReference>
<dbReference type="SUPFAM" id="SSF56672">
    <property type="entry name" value="DNA/RNA polymerases"/>
    <property type="match status" value="1"/>
</dbReference>
<dbReference type="CDD" id="cd01647">
    <property type="entry name" value="RT_LTR"/>
    <property type="match status" value="1"/>
</dbReference>
<dbReference type="InterPro" id="IPR043502">
    <property type="entry name" value="DNA/RNA_pol_sf"/>
</dbReference>
<organism evidence="2">
    <name type="scientific">Ananas comosus var. bracteatus</name>
    <name type="common">red pineapple</name>
    <dbReference type="NCBI Taxonomy" id="296719"/>
    <lineage>
        <taxon>Eukaryota</taxon>
        <taxon>Viridiplantae</taxon>
        <taxon>Streptophyta</taxon>
        <taxon>Embryophyta</taxon>
        <taxon>Tracheophyta</taxon>
        <taxon>Spermatophyta</taxon>
        <taxon>Magnoliopsida</taxon>
        <taxon>Liliopsida</taxon>
        <taxon>Poales</taxon>
        <taxon>Bromeliaceae</taxon>
        <taxon>Bromelioideae</taxon>
        <taxon>Ananas</taxon>
    </lineage>
</organism>
<gene>
    <name evidence="2" type="ORF">CB5_LOCUS20790</name>
</gene>
<feature type="domain" description="Reverse transcriptase" evidence="1">
    <location>
        <begin position="1"/>
        <end position="159"/>
    </location>
</feature>
<dbReference type="Gene3D" id="3.10.10.10">
    <property type="entry name" value="HIV Type 1 Reverse Transcriptase, subunit A, domain 1"/>
    <property type="match status" value="1"/>
</dbReference>
<dbReference type="InterPro" id="IPR053134">
    <property type="entry name" value="RNA-dir_DNA_polymerase"/>
</dbReference>
<sequence length="209" mass="24363">MYDVVEEFNKLTQLGTVDEYQEQFEELRAEDLLDELGGSKYFSKIDLWSGYHEISMHEEDVPKTAFQTHIGRYEFRVMPFRLTNAPTTFQAIMNEVFAPQLRKYVLVFFDDILVYSRSLEEHVDHLTKVLSTLKGNKLYAKRSKCFFGQRRVDYLGFVITEDGVTMDQSKIEAMIQWSIPKLTKGVRGFLGLTGYYRKFVNGYGVLSNL</sequence>
<dbReference type="EMBL" id="LR862132">
    <property type="protein sequence ID" value="CAD1837579.1"/>
    <property type="molecule type" value="Genomic_DNA"/>
</dbReference>
<dbReference type="Gene3D" id="3.30.70.270">
    <property type="match status" value="2"/>
</dbReference>
<reference evidence="2" key="1">
    <citation type="submission" date="2020-07" db="EMBL/GenBank/DDBJ databases">
        <authorList>
            <person name="Lin J."/>
        </authorList>
    </citation>
    <scope>NUCLEOTIDE SEQUENCE</scope>
</reference>
<protein>
    <recommendedName>
        <fullName evidence="1">Reverse transcriptase domain-containing protein</fullName>
    </recommendedName>
</protein>
<dbReference type="Pfam" id="PF00078">
    <property type="entry name" value="RVT_1"/>
    <property type="match status" value="1"/>
</dbReference>
<dbReference type="InterPro" id="IPR043128">
    <property type="entry name" value="Rev_trsase/Diguanyl_cyclase"/>
</dbReference>
<name>A0A6V7Q327_ANACO</name>
<proteinExistence type="predicted"/>
<dbReference type="InterPro" id="IPR000477">
    <property type="entry name" value="RT_dom"/>
</dbReference>
<dbReference type="AlphaFoldDB" id="A0A6V7Q327"/>
<accession>A0A6V7Q327</accession>
<dbReference type="PROSITE" id="PS50878">
    <property type="entry name" value="RT_POL"/>
    <property type="match status" value="1"/>
</dbReference>
<dbReference type="PANTHER" id="PTHR24559">
    <property type="entry name" value="TRANSPOSON TY3-I GAG-POL POLYPROTEIN"/>
    <property type="match status" value="1"/>
</dbReference>